<dbReference type="EMBL" id="KB097143">
    <property type="protein sequence ID" value="ESN99219.1"/>
    <property type="molecule type" value="Genomic_DNA"/>
</dbReference>
<accession>T1ET24</accession>
<dbReference type="HOGENOM" id="CLU_2161073_0_0_1"/>
<gene>
    <name evidence="2" type="primary">20199724</name>
    <name evidence="1" type="ORF">HELRODRAFT_162731</name>
</gene>
<evidence type="ECO:0000313" key="1">
    <source>
        <dbReference type="EMBL" id="ESN99219.1"/>
    </source>
</evidence>
<keyword evidence="3" id="KW-1185">Reference proteome</keyword>
<evidence type="ECO:0000313" key="2">
    <source>
        <dbReference type="EnsemblMetazoa" id="HelroP162731"/>
    </source>
</evidence>
<dbReference type="KEGG" id="hro:HELRODRAFT_162731"/>
<sequence length="111" mass="12591">MNGEYNGFAAWMLKENPNQILVWCYAHILNLVISDTCGSILSSLSLFRLSTIGETSLWSKDTALKKIFGEFSNTDSGLYVVLVSVLYHIENNSHFKFEVCQKAKRIKRKAP</sequence>
<dbReference type="InParanoid" id="T1ET24"/>
<reference evidence="2" key="3">
    <citation type="submission" date="2015-06" db="UniProtKB">
        <authorList>
            <consortium name="EnsemblMetazoa"/>
        </authorList>
    </citation>
    <scope>IDENTIFICATION</scope>
</reference>
<evidence type="ECO:0000313" key="3">
    <source>
        <dbReference type="Proteomes" id="UP000015101"/>
    </source>
</evidence>
<dbReference type="CTD" id="20199724"/>
<dbReference type="AlphaFoldDB" id="T1ET24"/>
<protein>
    <recommendedName>
        <fullName evidence="4">DUF4371 domain-containing protein</fullName>
    </recommendedName>
</protein>
<name>T1ET24_HELRO</name>
<reference evidence="3" key="1">
    <citation type="submission" date="2012-12" db="EMBL/GenBank/DDBJ databases">
        <authorList>
            <person name="Hellsten U."/>
            <person name="Grimwood J."/>
            <person name="Chapman J.A."/>
            <person name="Shapiro H."/>
            <person name="Aerts A."/>
            <person name="Otillar R.P."/>
            <person name="Terry A.Y."/>
            <person name="Boore J.L."/>
            <person name="Simakov O."/>
            <person name="Marletaz F."/>
            <person name="Cho S.-J."/>
            <person name="Edsinger-Gonzales E."/>
            <person name="Havlak P."/>
            <person name="Kuo D.-H."/>
            <person name="Larsson T."/>
            <person name="Lv J."/>
            <person name="Arendt D."/>
            <person name="Savage R."/>
            <person name="Osoegawa K."/>
            <person name="de Jong P."/>
            <person name="Lindberg D.R."/>
            <person name="Seaver E.C."/>
            <person name="Weisblat D.A."/>
            <person name="Putnam N.H."/>
            <person name="Grigoriev I.V."/>
            <person name="Rokhsar D.S."/>
        </authorList>
    </citation>
    <scope>NUCLEOTIDE SEQUENCE</scope>
</reference>
<dbReference type="GeneID" id="20199724"/>
<evidence type="ECO:0008006" key="4">
    <source>
        <dbReference type="Google" id="ProtNLM"/>
    </source>
</evidence>
<dbReference type="Proteomes" id="UP000015101">
    <property type="component" value="Unassembled WGS sequence"/>
</dbReference>
<dbReference type="OrthoDB" id="6773135at2759"/>
<reference evidence="1 3" key="2">
    <citation type="journal article" date="2013" name="Nature">
        <title>Insights into bilaterian evolution from three spiralian genomes.</title>
        <authorList>
            <person name="Simakov O."/>
            <person name="Marletaz F."/>
            <person name="Cho S.J."/>
            <person name="Edsinger-Gonzales E."/>
            <person name="Havlak P."/>
            <person name="Hellsten U."/>
            <person name="Kuo D.H."/>
            <person name="Larsson T."/>
            <person name="Lv J."/>
            <person name="Arendt D."/>
            <person name="Savage R."/>
            <person name="Osoegawa K."/>
            <person name="de Jong P."/>
            <person name="Grimwood J."/>
            <person name="Chapman J.A."/>
            <person name="Shapiro H."/>
            <person name="Aerts A."/>
            <person name="Otillar R.P."/>
            <person name="Terry A.Y."/>
            <person name="Boore J.L."/>
            <person name="Grigoriev I.V."/>
            <person name="Lindberg D.R."/>
            <person name="Seaver E.C."/>
            <person name="Weisblat D.A."/>
            <person name="Putnam N.H."/>
            <person name="Rokhsar D.S."/>
        </authorList>
    </citation>
    <scope>NUCLEOTIDE SEQUENCE</scope>
</reference>
<dbReference type="RefSeq" id="XP_009023095.1">
    <property type="nucleotide sequence ID" value="XM_009024847.1"/>
</dbReference>
<dbReference type="EnsemblMetazoa" id="HelroT162731">
    <property type="protein sequence ID" value="HelroP162731"/>
    <property type="gene ID" value="HelroG162731"/>
</dbReference>
<proteinExistence type="predicted"/>
<dbReference type="EMBL" id="AMQM01001151">
    <property type="status" value="NOT_ANNOTATED_CDS"/>
    <property type="molecule type" value="Genomic_DNA"/>
</dbReference>
<organism evidence="2 3">
    <name type="scientific">Helobdella robusta</name>
    <name type="common">Californian leech</name>
    <dbReference type="NCBI Taxonomy" id="6412"/>
    <lineage>
        <taxon>Eukaryota</taxon>
        <taxon>Metazoa</taxon>
        <taxon>Spiralia</taxon>
        <taxon>Lophotrochozoa</taxon>
        <taxon>Annelida</taxon>
        <taxon>Clitellata</taxon>
        <taxon>Hirudinea</taxon>
        <taxon>Rhynchobdellida</taxon>
        <taxon>Glossiphoniidae</taxon>
        <taxon>Helobdella</taxon>
    </lineage>
</organism>